<reference evidence="2 3" key="1">
    <citation type="journal article" date="2015" name="Genome Biol. Evol.">
        <title>Phylogenomic analyses indicate that early fungi evolved digesting cell walls of algal ancestors of land plants.</title>
        <authorList>
            <person name="Chang Y."/>
            <person name="Wang S."/>
            <person name="Sekimoto S."/>
            <person name="Aerts A.L."/>
            <person name="Choi C."/>
            <person name="Clum A."/>
            <person name="LaButti K.M."/>
            <person name="Lindquist E.A."/>
            <person name="Yee Ngan C."/>
            <person name="Ohm R.A."/>
            <person name="Salamov A.A."/>
            <person name="Grigoriev I.V."/>
            <person name="Spatafora J.W."/>
            <person name="Berbee M.L."/>
        </authorList>
    </citation>
    <scope>NUCLEOTIDE SEQUENCE [LARGE SCALE GENOMIC DNA]</scope>
    <source>
        <strain evidence="2 3">NRRL 1564</strain>
    </source>
</reference>
<organism evidence="2 3">
    <name type="scientific">Coemansia reversa (strain ATCC 12441 / NRRL 1564)</name>
    <dbReference type="NCBI Taxonomy" id="763665"/>
    <lineage>
        <taxon>Eukaryota</taxon>
        <taxon>Fungi</taxon>
        <taxon>Fungi incertae sedis</taxon>
        <taxon>Zoopagomycota</taxon>
        <taxon>Kickxellomycotina</taxon>
        <taxon>Kickxellomycetes</taxon>
        <taxon>Kickxellales</taxon>
        <taxon>Kickxellaceae</taxon>
        <taxon>Coemansia</taxon>
    </lineage>
</organism>
<keyword evidence="3" id="KW-1185">Reference proteome</keyword>
<dbReference type="AlphaFoldDB" id="A0A2G5BHT9"/>
<sequence length="130" mass="14384">MGLQDAQAPKYYNSSKTTPKNGRNSQPGTSQFHSTTENERGRERSRYSKYVLKNCSHRDVDEVLGIASPTLGSRKAAAATESIEMIVSAMEQLLAEKLPDTDSGLLLEDLQQHILGITEWSNVGLNMRSE</sequence>
<dbReference type="OrthoDB" id="5650949at2759"/>
<protein>
    <submittedName>
        <fullName evidence="2">Uncharacterized protein</fullName>
    </submittedName>
</protein>
<gene>
    <name evidence="2" type="ORF">COEREDRAFT_6260</name>
</gene>
<accession>A0A2G5BHT9</accession>
<evidence type="ECO:0000256" key="1">
    <source>
        <dbReference type="SAM" id="MobiDB-lite"/>
    </source>
</evidence>
<proteinExistence type="predicted"/>
<evidence type="ECO:0000313" key="2">
    <source>
        <dbReference type="EMBL" id="PIA18542.1"/>
    </source>
</evidence>
<dbReference type="EMBL" id="KZ303489">
    <property type="protein sequence ID" value="PIA18542.1"/>
    <property type="molecule type" value="Genomic_DNA"/>
</dbReference>
<feature type="compositionally biased region" description="Polar residues" evidence="1">
    <location>
        <begin position="12"/>
        <end position="35"/>
    </location>
</feature>
<evidence type="ECO:0000313" key="3">
    <source>
        <dbReference type="Proteomes" id="UP000242474"/>
    </source>
</evidence>
<feature type="compositionally biased region" description="Basic and acidic residues" evidence="1">
    <location>
        <begin position="36"/>
        <end position="46"/>
    </location>
</feature>
<feature type="region of interest" description="Disordered" evidence="1">
    <location>
        <begin position="1"/>
        <end position="46"/>
    </location>
</feature>
<dbReference type="Proteomes" id="UP000242474">
    <property type="component" value="Unassembled WGS sequence"/>
</dbReference>
<name>A0A2G5BHT9_COERN</name>